<dbReference type="EMBL" id="CP041348">
    <property type="protein sequence ID" value="QHC35353.1"/>
    <property type="molecule type" value="Genomic_DNA"/>
</dbReference>
<dbReference type="RefSeq" id="WP_159261815.1">
    <property type="nucleotide sequence ID" value="NZ_CP041348.1"/>
</dbReference>
<reference evidence="1 2" key="1">
    <citation type="journal article" date="2020" name="Carbohydr. Polym.">
        <title>Characterization and optimization of production of bacterial cellulose from strain CGMCC 17276 based on whole-genome analysis.</title>
        <authorList>
            <person name="Lu T."/>
            <person name="Gao H."/>
            <person name="Liao B."/>
            <person name="Wu J."/>
            <person name="Zhang W."/>
            <person name="Huang J."/>
            <person name="Liu M."/>
            <person name="Huang J."/>
            <person name="Chang Z."/>
            <person name="Jin M."/>
            <person name="Yi Z."/>
            <person name="Jiang D."/>
        </authorList>
    </citation>
    <scope>NUCLEOTIDE SEQUENCE [LARGE SCALE GENOMIC DNA]</scope>
    <source>
        <strain evidence="1 2">CGMCC 17276</strain>
    </source>
</reference>
<dbReference type="Pfam" id="PF23840">
    <property type="entry name" value="Phage_tail_terminator"/>
    <property type="match status" value="1"/>
</dbReference>
<evidence type="ECO:0000313" key="2">
    <source>
        <dbReference type="Proteomes" id="UP000464674"/>
    </source>
</evidence>
<proteinExistence type="predicted"/>
<dbReference type="Proteomes" id="UP000464674">
    <property type="component" value="Chromosome"/>
</dbReference>
<evidence type="ECO:0008006" key="3">
    <source>
        <dbReference type="Google" id="ProtNLM"/>
    </source>
</evidence>
<name>A0A857FM52_KOMXY</name>
<evidence type="ECO:0000313" key="1">
    <source>
        <dbReference type="EMBL" id="QHC35353.1"/>
    </source>
</evidence>
<gene>
    <name evidence="1" type="ORF">FMA36_07435</name>
</gene>
<dbReference type="OrthoDB" id="7265678at2"/>
<organism evidence="1 2">
    <name type="scientific">Komagataeibacter xylinus</name>
    <name type="common">Gluconacetobacter xylinus</name>
    <dbReference type="NCBI Taxonomy" id="28448"/>
    <lineage>
        <taxon>Bacteria</taxon>
        <taxon>Pseudomonadati</taxon>
        <taxon>Pseudomonadota</taxon>
        <taxon>Alphaproteobacteria</taxon>
        <taxon>Acetobacterales</taxon>
        <taxon>Acetobacteraceae</taxon>
        <taxon>Komagataeibacter</taxon>
    </lineage>
</organism>
<protein>
    <recommendedName>
        <fullName evidence="3">Phage tail protein</fullName>
    </recommendedName>
</protein>
<accession>A0A857FM52</accession>
<sequence>MNIDTIIRQIRANAPIFNGNVAGAAEYALAQDQAWMPGPCGYVVPLDDEPGPNLNLTGLQQVVTETFMVMCLLDNSTDRRGQAAATAAVNDVKTALFAAVLNWRPDDINAAQGFRYARGGLVGEPNRARLWWQFDFSIDVTITGAEGFQVPTTPLNEINTSIIDQASGNPFASLAAPNLQK</sequence>
<dbReference type="AlphaFoldDB" id="A0A857FM52"/>
<dbReference type="InterPro" id="IPR056912">
    <property type="entry name" value="Phage_JBD30_tail_term-like"/>
</dbReference>